<protein>
    <submittedName>
        <fullName evidence="2">Uncharacterized protein</fullName>
    </submittedName>
</protein>
<evidence type="ECO:0000256" key="1">
    <source>
        <dbReference type="SAM" id="MobiDB-lite"/>
    </source>
</evidence>
<organism evidence="2 3">
    <name type="scientific">Portunus trituberculatus</name>
    <name type="common">Swimming crab</name>
    <name type="synonym">Neptunus trituberculatus</name>
    <dbReference type="NCBI Taxonomy" id="210409"/>
    <lineage>
        <taxon>Eukaryota</taxon>
        <taxon>Metazoa</taxon>
        <taxon>Ecdysozoa</taxon>
        <taxon>Arthropoda</taxon>
        <taxon>Crustacea</taxon>
        <taxon>Multicrustacea</taxon>
        <taxon>Malacostraca</taxon>
        <taxon>Eumalacostraca</taxon>
        <taxon>Eucarida</taxon>
        <taxon>Decapoda</taxon>
        <taxon>Pleocyemata</taxon>
        <taxon>Brachyura</taxon>
        <taxon>Eubrachyura</taxon>
        <taxon>Portunoidea</taxon>
        <taxon>Portunidae</taxon>
        <taxon>Portuninae</taxon>
        <taxon>Portunus</taxon>
    </lineage>
</organism>
<keyword evidence="3" id="KW-1185">Reference proteome</keyword>
<feature type="region of interest" description="Disordered" evidence="1">
    <location>
        <begin position="1"/>
        <end position="44"/>
    </location>
</feature>
<dbReference type="AlphaFoldDB" id="A0A5B7HE24"/>
<proteinExistence type="predicted"/>
<name>A0A5B7HE24_PORTR</name>
<evidence type="ECO:0000313" key="2">
    <source>
        <dbReference type="EMBL" id="MPC70560.1"/>
    </source>
</evidence>
<comment type="caution">
    <text evidence="2">The sequence shown here is derived from an EMBL/GenBank/DDBJ whole genome shotgun (WGS) entry which is preliminary data.</text>
</comment>
<sequence>MEQRGLSSPCPAWLPSASARPSRPPRPRVVSHRRPGTLTLVLEA</sequence>
<gene>
    <name evidence="2" type="ORF">E2C01_064812</name>
</gene>
<dbReference type="EMBL" id="VSRR010031335">
    <property type="protein sequence ID" value="MPC70560.1"/>
    <property type="molecule type" value="Genomic_DNA"/>
</dbReference>
<reference evidence="2 3" key="1">
    <citation type="submission" date="2019-05" db="EMBL/GenBank/DDBJ databases">
        <title>Another draft genome of Portunus trituberculatus and its Hox gene families provides insights of decapod evolution.</title>
        <authorList>
            <person name="Jeong J.-H."/>
            <person name="Song I."/>
            <person name="Kim S."/>
            <person name="Choi T."/>
            <person name="Kim D."/>
            <person name="Ryu S."/>
            <person name="Kim W."/>
        </authorList>
    </citation>
    <scope>NUCLEOTIDE SEQUENCE [LARGE SCALE GENOMIC DNA]</scope>
    <source>
        <tissue evidence="2">Muscle</tissue>
    </source>
</reference>
<feature type="compositionally biased region" description="Basic residues" evidence="1">
    <location>
        <begin position="23"/>
        <end position="35"/>
    </location>
</feature>
<accession>A0A5B7HE24</accession>
<evidence type="ECO:0000313" key="3">
    <source>
        <dbReference type="Proteomes" id="UP000324222"/>
    </source>
</evidence>
<dbReference type="Proteomes" id="UP000324222">
    <property type="component" value="Unassembled WGS sequence"/>
</dbReference>